<name>A0A3B0WEH2_9ZZZZ</name>
<dbReference type="Gene3D" id="3.40.50.2300">
    <property type="match status" value="1"/>
</dbReference>
<dbReference type="PROSITE" id="PS50110">
    <property type="entry name" value="RESPONSE_REGULATORY"/>
    <property type="match status" value="1"/>
</dbReference>
<dbReference type="PANTHER" id="PTHR44591">
    <property type="entry name" value="STRESS RESPONSE REGULATOR PROTEIN 1"/>
    <property type="match status" value="1"/>
</dbReference>
<dbReference type="SMART" id="SM00448">
    <property type="entry name" value="REC"/>
    <property type="match status" value="1"/>
</dbReference>
<evidence type="ECO:0000256" key="1">
    <source>
        <dbReference type="ARBA" id="ARBA00022553"/>
    </source>
</evidence>
<dbReference type="InterPro" id="IPR001789">
    <property type="entry name" value="Sig_transdc_resp-reg_receiver"/>
</dbReference>
<dbReference type="InterPro" id="IPR050595">
    <property type="entry name" value="Bact_response_regulator"/>
</dbReference>
<feature type="domain" description="Response regulatory" evidence="2">
    <location>
        <begin position="5"/>
        <end position="122"/>
    </location>
</feature>
<reference evidence="3" key="1">
    <citation type="submission" date="2018-06" db="EMBL/GenBank/DDBJ databases">
        <authorList>
            <person name="Zhirakovskaya E."/>
        </authorList>
    </citation>
    <scope>NUCLEOTIDE SEQUENCE</scope>
</reference>
<protein>
    <recommendedName>
        <fullName evidence="2">Response regulatory domain-containing protein</fullName>
    </recommendedName>
</protein>
<dbReference type="EMBL" id="UOFF01000039">
    <property type="protein sequence ID" value="VAW53681.1"/>
    <property type="molecule type" value="Genomic_DNA"/>
</dbReference>
<dbReference type="PANTHER" id="PTHR44591:SF3">
    <property type="entry name" value="RESPONSE REGULATORY DOMAIN-CONTAINING PROTEIN"/>
    <property type="match status" value="1"/>
</dbReference>
<proteinExistence type="predicted"/>
<sequence>MSNPKILIVDDDLGIRSQLKWGLDGYEVITADSRLHAIEQFDLHQPPLVTLDLGLPPDANGTTEGFAILKAILKKAPNTKVLIVSGSNCANNEQLARKNGAFEYCPKPIEIDQLQKLIENAYSDYQLKIDK</sequence>
<dbReference type="SUPFAM" id="SSF52172">
    <property type="entry name" value="CheY-like"/>
    <property type="match status" value="1"/>
</dbReference>
<accession>A0A3B0WEH2</accession>
<dbReference type="Pfam" id="PF00072">
    <property type="entry name" value="Response_reg"/>
    <property type="match status" value="1"/>
</dbReference>
<keyword evidence="1" id="KW-0597">Phosphoprotein</keyword>
<organism evidence="3">
    <name type="scientific">hydrothermal vent metagenome</name>
    <dbReference type="NCBI Taxonomy" id="652676"/>
    <lineage>
        <taxon>unclassified sequences</taxon>
        <taxon>metagenomes</taxon>
        <taxon>ecological metagenomes</taxon>
    </lineage>
</organism>
<evidence type="ECO:0000313" key="3">
    <source>
        <dbReference type="EMBL" id="VAW53681.1"/>
    </source>
</evidence>
<gene>
    <name evidence="3" type="ORF">MNBD_GAMMA07-2582</name>
</gene>
<dbReference type="InterPro" id="IPR011006">
    <property type="entry name" value="CheY-like_superfamily"/>
</dbReference>
<evidence type="ECO:0000259" key="2">
    <source>
        <dbReference type="PROSITE" id="PS50110"/>
    </source>
</evidence>
<dbReference type="GO" id="GO:0000160">
    <property type="term" value="P:phosphorelay signal transduction system"/>
    <property type="evidence" value="ECO:0007669"/>
    <property type="project" value="InterPro"/>
</dbReference>
<dbReference type="AlphaFoldDB" id="A0A3B0WEH2"/>